<dbReference type="Gene3D" id="3.10.10.10">
    <property type="entry name" value="HIV Type 1 Reverse Transcriptase, subunit A, domain 1"/>
    <property type="match status" value="2"/>
</dbReference>
<feature type="region of interest" description="Disordered" evidence="2">
    <location>
        <begin position="210"/>
        <end position="247"/>
    </location>
</feature>
<dbReference type="PANTHER" id="PTHR37984">
    <property type="entry name" value="PROTEIN CBG26694"/>
    <property type="match status" value="1"/>
</dbReference>
<evidence type="ECO:0000313" key="4">
    <source>
        <dbReference type="EMBL" id="GJT16281.1"/>
    </source>
</evidence>
<dbReference type="InterPro" id="IPR041577">
    <property type="entry name" value="RT_RNaseH_2"/>
</dbReference>
<dbReference type="Pfam" id="PF08284">
    <property type="entry name" value="RVP_2"/>
    <property type="match status" value="1"/>
</dbReference>
<keyword evidence="5" id="KW-1185">Reference proteome</keyword>
<dbReference type="Proteomes" id="UP001151760">
    <property type="component" value="Unassembled WGS sequence"/>
</dbReference>
<dbReference type="Gene3D" id="3.30.420.10">
    <property type="entry name" value="Ribonuclease H-like superfamily/Ribonuclease H"/>
    <property type="match status" value="1"/>
</dbReference>
<dbReference type="Pfam" id="PF24626">
    <property type="entry name" value="SH3_Tf2-1"/>
    <property type="match status" value="1"/>
</dbReference>
<reference evidence="4" key="1">
    <citation type="journal article" date="2022" name="Int. J. Mol. Sci.">
        <title>Draft Genome of Tanacetum Coccineum: Genomic Comparison of Closely Related Tanacetum-Family Plants.</title>
        <authorList>
            <person name="Yamashiro T."/>
            <person name="Shiraishi A."/>
            <person name="Nakayama K."/>
            <person name="Satake H."/>
        </authorList>
    </citation>
    <scope>NUCLEOTIDE SEQUENCE</scope>
</reference>
<feature type="compositionally biased region" description="Polar residues" evidence="2">
    <location>
        <begin position="407"/>
        <end position="416"/>
    </location>
</feature>
<dbReference type="Pfam" id="PF17919">
    <property type="entry name" value="RT_RNaseH_2"/>
    <property type="match status" value="1"/>
</dbReference>
<feature type="region of interest" description="Disordered" evidence="2">
    <location>
        <begin position="406"/>
        <end position="438"/>
    </location>
</feature>
<dbReference type="Pfam" id="PF03732">
    <property type="entry name" value="Retrotrans_gag"/>
    <property type="match status" value="1"/>
</dbReference>
<dbReference type="InterPro" id="IPR001584">
    <property type="entry name" value="Integrase_cat-core"/>
</dbReference>
<dbReference type="SUPFAM" id="SSF56672">
    <property type="entry name" value="DNA/RNA polymerases"/>
    <property type="match status" value="1"/>
</dbReference>
<dbReference type="InterPro" id="IPR036397">
    <property type="entry name" value="RNaseH_sf"/>
</dbReference>
<protein>
    <submittedName>
        <fullName evidence="4">Ty3-gypsy retrotransposon protein</fullName>
    </submittedName>
</protein>
<proteinExistence type="predicted"/>
<dbReference type="SUPFAM" id="SSF54160">
    <property type="entry name" value="Chromo domain-like"/>
    <property type="match status" value="1"/>
</dbReference>
<organism evidence="4 5">
    <name type="scientific">Tanacetum coccineum</name>
    <dbReference type="NCBI Taxonomy" id="301880"/>
    <lineage>
        <taxon>Eukaryota</taxon>
        <taxon>Viridiplantae</taxon>
        <taxon>Streptophyta</taxon>
        <taxon>Embryophyta</taxon>
        <taxon>Tracheophyta</taxon>
        <taxon>Spermatophyta</taxon>
        <taxon>Magnoliopsida</taxon>
        <taxon>eudicotyledons</taxon>
        <taxon>Gunneridae</taxon>
        <taxon>Pentapetalae</taxon>
        <taxon>asterids</taxon>
        <taxon>campanulids</taxon>
        <taxon>Asterales</taxon>
        <taxon>Asteraceae</taxon>
        <taxon>Asteroideae</taxon>
        <taxon>Anthemideae</taxon>
        <taxon>Anthemidinae</taxon>
        <taxon>Tanacetum</taxon>
    </lineage>
</organism>
<accession>A0ABQ5BN76</accession>
<evidence type="ECO:0000313" key="5">
    <source>
        <dbReference type="Proteomes" id="UP001151760"/>
    </source>
</evidence>
<dbReference type="InterPro" id="IPR050951">
    <property type="entry name" value="Retrovirus_Pol_polyprotein"/>
</dbReference>
<feature type="region of interest" description="Disordered" evidence="2">
    <location>
        <begin position="641"/>
        <end position="664"/>
    </location>
</feature>
<gene>
    <name evidence="4" type="ORF">Tco_0874987</name>
</gene>
<feature type="compositionally biased region" description="Low complexity" evidence="2">
    <location>
        <begin position="422"/>
        <end position="432"/>
    </location>
</feature>
<dbReference type="EMBL" id="BQNB010013462">
    <property type="protein sequence ID" value="GJT16281.1"/>
    <property type="molecule type" value="Genomic_DNA"/>
</dbReference>
<dbReference type="InterPro" id="IPR016197">
    <property type="entry name" value="Chromo-like_dom_sf"/>
</dbReference>
<evidence type="ECO:0000256" key="1">
    <source>
        <dbReference type="ARBA" id="ARBA00023268"/>
    </source>
</evidence>
<feature type="compositionally biased region" description="Polar residues" evidence="2">
    <location>
        <begin position="646"/>
        <end position="659"/>
    </location>
</feature>
<dbReference type="InterPro" id="IPR043128">
    <property type="entry name" value="Rev_trsase/Diguanyl_cyclase"/>
</dbReference>
<dbReference type="InterPro" id="IPR005162">
    <property type="entry name" value="Retrotrans_gag_dom"/>
</dbReference>
<sequence length="1611" mass="181401">MREILIVNVANVVKYGAFTRDFAKSQCERDGAELFEEELEGRKSLDPFLMLDELSGTFSFEDISEIKPRHRNRTCDIKVRSNSRSVNKSRRVSLASNKNFETQTPFLRWSTRLDGFRAAIMVSSNSQSGQRALMNMYKDDAGNARENLLIIGAHGSLSFVPLPGNESMVHTRSNSDTGNQPPDPVAVQLAAIAKKLESIDALQKDVAVLKSHSQNRDRSSGNGSGKQDEGDSSWHHQRYRPNNKISFPTFSDGDPRGWILKAEKYFRYYDIPEEEKVDVASMHLEGDALDFYSWASTNQTLEYWEDLVRALQRNYGPTEFQNPDEHLCSIKQTGTVQEYRHEFAKRTSRVSNWPEHCLLGVFLNGLKEELKADVRIQKPRTVYKAVSIALEFESKISHTRYGKGSTWVASSKTNQPEPKGATSVTTSTSSTSKPPLRISDADRQSRYLKGECYRCGEKYGPGHRCKIGTLKVLEVDEEFEEQPNNKLEYVAGEPNEVAEISLHAILGKPHPRTMKVQGMLQSTEVIILIDGGSTHNFISDVLEKDLKLNTQAVAPFGVQIGNGDFIRCGHICKNLAVQIDDLKIVQDFYPFSIGGADLGITTGSQRSSSFQYLAIEPGTKPEIPDTLQPVVQHYNQVFEEPKSLPPNRSQNHSISLLPNSTPPNIRPYRYPHPQKAEIEKQVEELLAAGFIQPTLNKITIADKYPIPNIDELLDELYGATVFSKLDLRSGYHQIRVLESDIPKTAFRTHSGHYEFKSIVPTWSSTAHTSRKPCNCYTTINSLSNFQSAVSGNLKYHFWGMSSAGKVYRRFVRNYGLIARPLTALTKKDGFVWSNQALNAFTTLKQALLSTPVLRLPYFSKTFMVECDASSSRVGAILSQEEHPVAYFSKGFSPSNRFKSAYDRELLALVLAVQKWSHYLLGHHFLIRTDHYTLKFLLEQRITLTERQRLLLKLMPYDFSISHRAGKENRGADALSWKPHSGELLTLSVPYCVEITDIKMGLQQDSYTADILQKLQADPSSVPDFSSHDQLLFFKGRMVIPDIPNLKLKLLQECHTSPAGGHAGFDTILVVVDFIVGLPSSNRFDTILVVVDRLSKYAHFLCLTHPFTAKSVAAIFCKEIIRLHGFPRSIVSDRDVIFLSTFWQELFRLSQTKLQLSTSYHPQTDGQTEVLNRCLEAYLRCFAHEQPTKWSSYLAWAEYSYNTGYHTSTGTTPFSVVYGRDPPSLLPYVMGETKNAELEQQLIDRDDMLKLLRFNLTKVQNRMRNQANSKRREVTFQVGDYAFLKIQPYRQKSLAKRRYEKLSPRFFGPYRVKRAIGPVAYELELPDDAKIHPVFHVSMLKPVHGSFSLDSDSVAPLPITKDSEIDVQPASIVDHCWILEAGQPVLELLVSWNQRPLEEATWETYDLLAEQFPHFHLEGKAFYPGGSNDTNLRVYTRKKTRVKAGDQLILILMLGSLWTLGVKGGKKKKTFVNDLSFGGALGKPAAGMTEKVRVVLSSLAGVEEGKSVVDEGGISVLVELCEGVNGMRNSVRGLVLLELSIKFVVLPLDEHSTCPDVMQPRPQTDIGSTSIIGKIKLEHRFDNAFIVNGESKKQAANQSNVDVSTVVDKELP</sequence>
<dbReference type="SUPFAM" id="SSF53098">
    <property type="entry name" value="Ribonuclease H-like"/>
    <property type="match status" value="1"/>
</dbReference>
<dbReference type="InterPro" id="IPR043502">
    <property type="entry name" value="DNA/RNA_pol_sf"/>
</dbReference>
<evidence type="ECO:0000259" key="3">
    <source>
        <dbReference type="PROSITE" id="PS50994"/>
    </source>
</evidence>
<dbReference type="InterPro" id="IPR012337">
    <property type="entry name" value="RNaseH-like_sf"/>
</dbReference>
<dbReference type="CDD" id="cd01647">
    <property type="entry name" value="RT_LTR"/>
    <property type="match status" value="1"/>
</dbReference>
<evidence type="ECO:0000256" key="2">
    <source>
        <dbReference type="SAM" id="MobiDB-lite"/>
    </source>
</evidence>
<dbReference type="InterPro" id="IPR056924">
    <property type="entry name" value="SH3_Tf2-1"/>
</dbReference>
<comment type="caution">
    <text evidence="4">The sequence shown here is derived from an EMBL/GenBank/DDBJ whole genome shotgun (WGS) entry which is preliminary data.</text>
</comment>
<reference evidence="4" key="2">
    <citation type="submission" date="2022-01" db="EMBL/GenBank/DDBJ databases">
        <authorList>
            <person name="Yamashiro T."/>
            <person name="Shiraishi A."/>
            <person name="Satake H."/>
            <person name="Nakayama K."/>
        </authorList>
    </citation>
    <scope>NUCLEOTIDE SEQUENCE</scope>
</reference>
<feature type="domain" description="Integrase catalytic" evidence="3">
    <location>
        <begin position="1053"/>
        <end position="1220"/>
    </location>
</feature>
<dbReference type="PROSITE" id="PS50994">
    <property type="entry name" value="INTEGRASE"/>
    <property type="match status" value="1"/>
</dbReference>
<keyword evidence="1" id="KW-0511">Multifunctional enzyme</keyword>
<dbReference type="CDD" id="cd09274">
    <property type="entry name" value="RNase_HI_RT_Ty3"/>
    <property type="match status" value="1"/>
</dbReference>
<dbReference type="Gene3D" id="3.30.70.270">
    <property type="match status" value="2"/>
</dbReference>
<dbReference type="PANTHER" id="PTHR37984:SF5">
    <property type="entry name" value="PROTEIN NYNRIN-LIKE"/>
    <property type="match status" value="1"/>
</dbReference>
<dbReference type="CDD" id="cd00303">
    <property type="entry name" value="retropepsin_like"/>
    <property type="match status" value="1"/>
</dbReference>
<name>A0ABQ5BN76_9ASTR</name>